<dbReference type="RefSeq" id="WP_163674036.1">
    <property type="nucleotide sequence ID" value="NZ_JAAIYP010000007.1"/>
</dbReference>
<gene>
    <name evidence="2" type="ORF">G4223_01400</name>
</gene>
<organism evidence="2 3">
    <name type="scientific">Magnetospirillum aberrantis SpK</name>
    <dbReference type="NCBI Taxonomy" id="908842"/>
    <lineage>
        <taxon>Bacteria</taxon>
        <taxon>Pseudomonadati</taxon>
        <taxon>Pseudomonadota</taxon>
        <taxon>Alphaproteobacteria</taxon>
        <taxon>Rhodospirillales</taxon>
        <taxon>Rhodospirillaceae</taxon>
        <taxon>Magnetospirillum</taxon>
    </lineage>
</organism>
<sequence>MNIPARRLARNIVLLLHFLSFHFVIFIPHASFSREINDGIYIEDYLISKFFGISARVDELSLKEDIASAIKVGQPAHVYNDFVVKSILSKYGSGRDIDQFKISAECKIMHHRETLCRVIITRCSSCFSLFIGRIVVFFDSFYDLGTLSGVNVRVSYGFL</sequence>
<reference evidence="2 3" key="1">
    <citation type="submission" date="2020-02" db="EMBL/GenBank/DDBJ databases">
        <authorList>
            <person name="Dziuba M."/>
            <person name="Kuznetsov B."/>
            <person name="Mardanov A."/>
            <person name="Ravin N."/>
            <person name="Grouzdev D."/>
        </authorList>
    </citation>
    <scope>NUCLEOTIDE SEQUENCE [LARGE SCALE GENOMIC DNA]</scope>
    <source>
        <strain evidence="2 3">SpK</strain>
    </source>
</reference>
<dbReference type="AlphaFoldDB" id="A0A7C9UX38"/>
<protein>
    <submittedName>
        <fullName evidence="2">Uncharacterized protein</fullName>
    </submittedName>
</protein>
<dbReference type="Proteomes" id="UP000480684">
    <property type="component" value="Unassembled WGS sequence"/>
</dbReference>
<keyword evidence="3" id="KW-1185">Reference proteome</keyword>
<keyword evidence="1" id="KW-0812">Transmembrane</keyword>
<evidence type="ECO:0000256" key="1">
    <source>
        <dbReference type="SAM" id="Phobius"/>
    </source>
</evidence>
<evidence type="ECO:0000313" key="3">
    <source>
        <dbReference type="Proteomes" id="UP000480684"/>
    </source>
</evidence>
<keyword evidence="1" id="KW-0472">Membrane</keyword>
<feature type="transmembrane region" description="Helical" evidence="1">
    <location>
        <begin position="12"/>
        <end position="32"/>
    </location>
</feature>
<proteinExistence type="predicted"/>
<accession>A0A7C9UX38</accession>
<dbReference type="EMBL" id="JAAIYP010000007">
    <property type="protein sequence ID" value="NFV78773.1"/>
    <property type="molecule type" value="Genomic_DNA"/>
</dbReference>
<keyword evidence="1" id="KW-1133">Transmembrane helix</keyword>
<evidence type="ECO:0000313" key="2">
    <source>
        <dbReference type="EMBL" id="NFV78773.1"/>
    </source>
</evidence>
<comment type="caution">
    <text evidence="2">The sequence shown here is derived from an EMBL/GenBank/DDBJ whole genome shotgun (WGS) entry which is preliminary data.</text>
</comment>
<name>A0A7C9UX38_9PROT</name>